<accession>A0AAU7KM39</accession>
<dbReference type="SUPFAM" id="SSF51658">
    <property type="entry name" value="Xylose isomerase-like"/>
    <property type="match status" value="1"/>
</dbReference>
<feature type="region of interest" description="Disordered" evidence="1">
    <location>
        <begin position="1"/>
        <end position="25"/>
    </location>
</feature>
<dbReference type="InterPro" id="IPR007801">
    <property type="entry name" value="MbnB/TglH/ChrH"/>
</dbReference>
<dbReference type="RefSeq" id="WP_231498459.1">
    <property type="nucleotide sequence ID" value="NZ_CP098827.1"/>
</dbReference>
<reference evidence="2" key="1">
    <citation type="submission" date="2022-06" db="EMBL/GenBank/DDBJ databases">
        <title>A novel DMS-producing enzyme.</title>
        <authorList>
            <person name="Zhang Y."/>
        </authorList>
    </citation>
    <scope>NUCLEOTIDE SEQUENCE</scope>
    <source>
        <strain evidence="2">RT37</strain>
    </source>
</reference>
<sequence>MPSSLSSSLPRESLETPVSASLPAPQPMAANAVGIGLKFQHMQALVHLAHSVHSAQSAQAPDFLELHAENYMNAGGPLQDRLDELARCYPLSVHGVGLSLGSAEGIDPAHLERLARLVDHLNPALVSEHLAWSRLDGHSYNDLLPVPLTEESLRVLGDNIARTQDRLGRRLLVENPSLYVSLDNRFSETEFLQRLVEMTGCGLLFDVNNAYISAANLGRDLDAYLDEVPWAAVGEWHLAGHSLDAAGELYIDDHGSAVSEPVWQRYRQVLARRPGLPTLIEWDNRVPTLERWMQEVDLARRHQHAAHGPGADASTALAASASAQATGRAP</sequence>
<evidence type="ECO:0000313" key="2">
    <source>
        <dbReference type="EMBL" id="XBO71908.1"/>
    </source>
</evidence>
<dbReference type="EMBL" id="CP098827">
    <property type="protein sequence ID" value="XBO71908.1"/>
    <property type="molecule type" value="Genomic_DNA"/>
</dbReference>
<organism evidence="2">
    <name type="scientific">Halomonas sp. RT37</name>
    <dbReference type="NCBI Taxonomy" id="2950872"/>
    <lineage>
        <taxon>Bacteria</taxon>
        <taxon>Pseudomonadati</taxon>
        <taxon>Pseudomonadota</taxon>
        <taxon>Gammaproteobacteria</taxon>
        <taxon>Oceanospirillales</taxon>
        <taxon>Halomonadaceae</taxon>
        <taxon>Halomonas</taxon>
    </lineage>
</organism>
<evidence type="ECO:0000256" key="1">
    <source>
        <dbReference type="SAM" id="MobiDB-lite"/>
    </source>
</evidence>
<feature type="region of interest" description="Disordered" evidence="1">
    <location>
        <begin position="300"/>
        <end position="330"/>
    </location>
</feature>
<dbReference type="PANTHER" id="PTHR42194">
    <property type="entry name" value="UPF0276 PROTEIN HI_1600"/>
    <property type="match status" value="1"/>
</dbReference>
<dbReference type="InterPro" id="IPR036237">
    <property type="entry name" value="Xyl_isomerase-like_sf"/>
</dbReference>
<protein>
    <submittedName>
        <fullName evidence="2">DUF692 domain-containing protein</fullName>
    </submittedName>
</protein>
<gene>
    <name evidence="2" type="ORF">NFG58_04140</name>
</gene>
<dbReference type="Gene3D" id="3.20.20.150">
    <property type="entry name" value="Divalent-metal-dependent TIM barrel enzymes"/>
    <property type="match status" value="1"/>
</dbReference>
<feature type="compositionally biased region" description="Low complexity" evidence="1">
    <location>
        <begin position="1"/>
        <end position="11"/>
    </location>
</feature>
<dbReference type="Pfam" id="PF05114">
    <property type="entry name" value="MbnB_TglH_ChrH"/>
    <property type="match status" value="1"/>
</dbReference>
<dbReference type="PANTHER" id="PTHR42194:SF1">
    <property type="entry name" value="UPF0276 PROTEIN HI_1600"/>
    <property type="match status" value="1"/>
</dbReference>
<feature type="compositionally biased region" description="Low complexity" evidence="1">
    <location>
        <begin position="311"/>
        <end position="330"/>
    </location>
</feature>
<dbReference type="AlphaFoldDB" id="A0AAU7KM39"/>
<dbReference type="NCBIfam" id="NF003818">
    <property type="entry name" value="PRK05409.1"/>
    <property type="match status" value="1"/>
</dbReference>
<name>A0AAU7KM39_9GAMM</name>
<proteinExistence type="predicted"/>